<organism evidence="2 3">
    <name type="scientific">Halobacillus locisalis</name>
    <dbReference type="NCBI Taxonomy" id="220753"/>
    <lineage>
        <taxon>Bacteria</taxon>
        <taxon>Bacillati</taxon>
        <taxon>Bacillota</taxon>
        <taxon>Bacilli</taxon>
        <taxon>Bacillales</taxon>
        <taxon>Bacillaceae</taxon>
        <taxon>Halobacillus</taxon>
    </lineage>
</organism>
<feature type="chain" id="PRO_5032858721" evidence="1">
    <location>
        <begin position="21"/>
        <end position="156"/>
    </location>
</feature>
<evidence type="ECO:0000313" key="3">
    <source>
        <dbReference type="Proteomes" id="UP000571017"/>
    </source>
</evidence>
<evidence type="ECO:0000313" key="2">
    <source>
        <dbReference type="EMBL" id="MBA2176046.1"/>
    </source>
</evidence>
<accession>A0A838CWQ7</accession>
<dbReference type="AlphaFoldDB" id="A0A838CWQ7"/>
<gene>
    <name evidence="2" type="ORF">H0266_14205</name>
</gene>
<proteinExistence type="predicted"/>
<keyword evidence="3" id="KW-1185">Reference proteome</keyword>
<name>A0A838CWQ7_9BACI</name>
<dbReference type="RefSeq" id="WP_181473089.1">
    <property type="nucleotide sequence ID" value="NZ_JACEFG010000003.1"/>
</dbReference>
<feature type="signal peptide" evidence="1">
    <location>
        <begin position="1"/>
        <end position="20"/>
    </location>
</feature>
<reference evidence="2 3" key="1">
    <citation type="journal article" date="2004" name="Extremophiles">
        <title>Halobacillus locisalis sp. nov., a halophilic bacterium isolated from a marine solar saltern of the Yellow Sea in Korea.</title>
        <authorList>
            <person name="Yoon J.H."/>
            <person name="Kang K.H."/>
            <person name="Oh T.K."/>
            <person name="Park Y.H."/>
        </authorList>
    </citation>
    <scope>NUCLEOTIDE SEQUENCE [LARGE SCALE GENOMIC DNA]</scope>
    <source>
        <strain evidence="2 3">KCTC 3788</strain>
    </source>
</reference>
<sequence>MKKFLVLLSFFLLVSCNSQSYDHNEVREKASFKLWLPKSLPDTFQLEKSNVEDDSVFVRFVSGDKWIEMYQHEGNYSSTQTELKKYIESSDYSFDNEYEVFETTEFIGFLNKSLLGLGISDYIFANKDGGNKVENYYKVNANLGDYSFDAFIESLN</sequence>
<dbReference type="EMBL" id="JACEFG010000003">
    <property type="protein sequence ID" value="MBA2176046.1"/>
    <property type="molecule type" value="Genomic_DNA"/>
</dbReference>
<dbReference type="PROSITE" id="PS51257">
    <property type="entry name" value="PROKAR_LIPOPROTEIN"/>
    <property type="match status" value="1"/>
</dbReference>
<protein>
    <submittedName>
        <fullName evidence="2">Uncharacterized protein</fullName>
    </submittedName>
</protein>
<dbReference type="Proteomes" id="UP000571017">
    <property type="component" value="Unassembled WGS sequence"/>
</dbReference>
<evidence type="ECO:0000256" key="1">
    <source>
        <dbReference type="SAM" id="SignalP"/>
    </source>
</evidence>
<comment type="caution">
    <text evidence="2">The sequence shown here is derived from an EMBL/GenBank/DDBJ whole genome shotgun (WGS) entry which is preliminary data.</text>
</comment>
<keyword evidence="1" id="KW-0732">Signal</keyword>